<feature type="region of interest" description="Disordered" evidence="1">
    <location>
        <begin position="309"/>
        <end position="366"/>
    </location>
</feature>
<evidence type="ECO:0000313" key="3">
    <source>
        <dbReference type="Proteomes" id="UP000241848"/>
    </source>
</evidence>
<feature type="compositionally biased region" description="Polar residues" evidence="1">
    <location>
        <begin position="43"/>
        <end position="52"/>
    </location>
</feature>
<reference evidence="2 3" key="1">
    <citation type="journal article" date="2014" name="BMC Genomics">
        <title>Comparison of environmental and isolate Sulfobacillus genomes reveals diverse carbon, sulfur, nitrogen, and hydrogen metabolisms.</title>
        <authorList>
            <person name="Justice N.B."/>
            <person name="Norman A."/>
            <person name="Brown C.T."/>
            <person name="Singh A."/>
            <person name="Thomas B.C."/>
            <person name="Banfield J.F."/>
        </authorList>
    </citation>
    <scope>NUCLEOTIDE SEQUENCE [LARGE SCALE GENOMIC DNA]</scope>
    <source>
        <strain evidence="2">AMDSBA3</strain>
    </source>
</reference>
<dbReference type="EMBL" id="PXYV01000006">
    <property type="protein sequence ID" value="PSR23345.1"/>
    <property type="molecule type" value="Genomic_DNA"/>
</dbReference>
<organism evidence="2 3">
    <name type="scientific">Sulfobacillus acidophilus</name>
    <dbReference type="NCBI Taxonomy" id="53633"/>
    <lineage>
        <taxon>Bacteria</taxon>
        <taxon>Bacillati</taxon>
        <taxon>Bacillota</taxon>
        <taxon>Clostridia</taxon>
        <taxon>Eubacteriales</taxon>
        <taxon>Clostridiales Family XVII. Incertae Sedis</taxon>
        <taxon>Sulfobacillus</taxon>
    </lineage>
</organism>
<dbReference type="AlphaFoldDB" id="A0A2T2WM80"/>
<protein>
    <submittedName>
        <fullName evidence="2">Uncharacterized protein</fullName>
    </submittedName>
</protein>
<gene>
    <name evidence="2" type="ORF">C7B45_03255</name>
</gene>
<sequence>MEALSQGDPKNPTRSSPPKGREFQTLLKEGTTNTLWEKRAHSKSSAHTTDGSSRAEVGLASPIELTGQATAPALATAGSQHLVPSPARASEREKKTPSSIVEASFGVGSLRLGRLPAGGLHRGRSTNGAVARAISQPNFLTAEKEPSIQPVTAAPLDSMRKTAMAGRVAKFGSNGLRTVFRTSVKGSSDPAPGARLPSRTMPPALQSGGEGESTMASTQGDAQRLGLKPISVPVLARPGSDRTQIRSAAALPQVKAQSPLDSLVPNRTPTREGTAAALVKAKLPTTGASALSVEETQPSPTIGLVSPTRAAQATHGRLASSSGPAPAKTEAPSNPQLTAGWKIEPTQVDDRGGVRQSTWNIKPPLSTGSAMRMELTQEGSTLKANLTVSPAALGYLDLAATALPHHAVHLPQGVATLELTVTTSGGGGAGSQSNPEPRQAVLASSVAKSRDFQLQAGGAALASYSLAGLDYRA</sequence>
<proteinExistence type="predicted"/>
<feature type="region of interest" description="Disordered" evidence="1">
    <location>
        <begin position="183"/>
        <end position="225"/>
    </location>
</feature>
<comment type="caution">
    <text evidence="2">The sequence shown here is derived from an EMBL/GenBank/DDBJ whole genome shotgun (WGS) entry which is preliminary data.</text>
</comment>
<feature type="region of interest" description="Disordered" evidence="1">
    <location>
        <begin position="1"/>
        <end position="100"/>
    </location>
</feature>
<accession>A0A2T2WM80</accession>
<evidence type="ECO:0000313" key="2">
    <source>
        <dbReference type="EMBL" id="PSR23345.1"/>
    </source>
</evidence>
<evidence type="ECO:0000256" key="1">
    <source>
        <dbReference type="SAM" id="MobiDB-lite"/>
    </source>
</evidence>
<name>A0A2T2WM80_9FIRM</name>
<dbReference type="Proteomes" id="UP000241848">
    <property type="component" value="Unassembled WGS sequence"/>
</dbReference>